<protein>
    <recommendedName>
        <fullName evidence="4">Integral membrane protein</fullName>
    </recommendedName>
</protein>
<feature type="transmembrane region" description="Helical" evidence="1">
    <location>
        <begin position="114"/>
        <end position="135"/>
    </location>
</feature>
<keyword evidence="1" id="KW-1133">Transmembrane helix</keyword>
<reference evidence="3" key="1">
    <citation type="journal article" date="2019" name="Int. J. Syst. Evol. Microbiol.">
        <title>The Global Catalogue of Microorganisms (GCM) 10K type strain sequencing project: providing services to taxonomists for standard genome sequencing and annotation.</title>
        <authorList>
            <consortium name="The Broad Institute Genomics Platform"/>
            <consortium name="The Broad Institute Genome Sequencing Center for Infectious Disease"/>
            <person name="Wu L."/>
            <person name="Ma J."/>
        </authorList>
    </citation>
    <scope>NUCLEOTIDE SEQUENCE [LARGE SCALE GENOMIC DNA]</scope>
    <source>
        <strain evidence="3">CCUG 60527</strain>
    </source>
</reference>
<dbReference type="EMBL" id="JBHTJR010000017">
    <property type="protein sequence ID" value="MFD0992037.1"/>
    <property type="molecule type" value="Genomic_DNA"/>
</dbReference>
<keyword evidence="1" id="KW-0472">Membrane</keyword>
<feature type="transmembrane region" description="Helical" evidence="1">
    <location>
        <begin position="382"/>
        <end position="404"/>
    </location>
</feature>
<sequence length="1029" mass="118565">MAQRSNKYLIIALMVGVLYHTTAIFFTLEKTYDALIHLFFANHYANSWFEPWSYSWYTGFTVQSYPPLVHQSIGLLSYIGGLKFGMFTVAIIGTILYITGAYRFGLLITASRRAAGYTAILAAFSSCFAETLHLFGQLPSIVGISVLMHALPEIYMWLKTGKYKYYFTCISLISVTVTSHHVTPIFGMVFFIFPLIGMVVMDHARDSVSSMKEVTFKVFLASFIKLFKRIIGFGLSSLLIIIFCILPYWINTKKNPITQVPIPHGSRDNFLEVTSSGLAFFVIPWGIILFFLPYIIYRYYSKRYMFFGISFTMLTILGTGGTTPIPLMLLGETAFNILTLDRFTLWASIMALPMFGELIFRFSEGDLKKLIQQKYGAVTHRIIGGLFASSLIFMMVFTMSLGYFRPAQPQKIKMLPILNFLNQDQHDHWRYLTLGFGDQIAWLGANTKAMSVDGNYHSARRLPELTTRAVERLENSKFRGIEGLGSLQQFLTVPEKYNLKYIFSNDKFYDPLLYFCGWQRLRQLENGIMVWERLGVPPLSSILPKKDVPKFLKIMWAIIPVTTVIIAFFINIQLMWYRTLKLKPVIKPVYLKFTTPYKKFSGNVLRTLKYWVLIIFLVICYGMYLFYVKNTTQISAKNVVEAYFDAIDFKEFERAHSYVDPNSNVSLAQYMLEISVTDGLLSSYAKLDGIEVNFKYLNENRAKAIIHTQWITPIEKAEKKFVYEVIKRGSKWYIQLPNYDLDIPPDQLFSDNTTYFLNHGRRRITTQQTHHEDVLKQPVLEILSAKLVKNGESYAVIGEVQNIDNVPADIILKATLYNDDDKILANYNAKYLVKHKLMPKETSNFRINFEGIAWSTTKDSIPKVFDPDQFTPKEFTEQPTKFNLHCEGNVANTDLYKLVSINNLQHTETHISGNLFNTGIQEVTIPLLIISYYNENKELIWVDNHFIKEGIRQQRRQFFNVKLKELDSLSVINNDKTFTFINGLPNEDIAKKVVPNRIIGHENNKLIPKKGKGYSFIKIETYNYIGNPN</sequence>
<feature type="transmembrane region" description="Helical" evidence="1">
    <location>
        <begin position="554"/>
        <end position="577"/>
    </location>
</feature>
<feature type="transmembrane region" description="Helical" evidence="1">
    <location>
        <begin position="7"/>
        <end position="28"/>
    </location>
</feature>
<feature type="transmembrane region" description="Helical" evidence="1">
    <location>
        <begin position="188"/>
        <end position="205"/>
    </location>
</feature>
<evidence type="ECO:0000313" key="3">
    <source>
        <dbReference type="Proteomes" id="UP001597062"/>
    </source>
</evidence>
<dbReference type="Proteomes" id="UP001597062">
    <property type="component" value="Unassembled WGS sequence"/>
</dbReference>
<feature type="transmembrane region" description="Helical" evidence="1">
    <location>
        <begin position="343"/>
        <end position="362"/>
    </location>
</feature>
<feature type="transmembrane region" description="Helical" evidence="1">
    <location>
        <begin position="226"/>
        <end position="250"/>
    </location>
</feature>
<feature type="transmembrane region" description="Helical" evidence="1">
    <location>
        <begin position="608"/>
        <end position="627"/>
    </location>
</feature>
<feature type="transmembrane region" description="Helical" evidence="1">
    <location>
        <begin position="304"/>
        <end position="323"/>
    </location>
</feature>
<evidence type="ECO:0008006" key="4">
    <source>
        <dbReference type="Google" id="ProtNLM"/>
    </source>
</evidence>
<keyword evidence="1" id="KW-0812">Transmembrane</keyword>
<organism evidence="2 3">
    <name type="scientific">Tenacibaculum geojense</name>
    <dbReference type="NCBI Taxonomy" id="915352"/>
    <lineage>
        <taxon>Bacteria</taxon>
        <taxon>Pseudomonadati</taxon>
        <taxon>Bacteroidota</taxon>
        <taxon>Flavobacteriia</taxon>
        <taxon>Flavobacteriales</taxon>
        <taxon>Flavobacteriaceae</taxon>
        <taxon>Tenacibaculum</taxon>
    </lineage>
</organism>
<accession>A0ABW3JNI3</accession>
<comment type="caution">
    <text evidence="2">The sequence shown here is derived from an EMBL/GenBank/DDBJ whole genome shotgun (WGS) entry which is preliminary data.</text>
</comment>
<keyword evidence="3" id="KW-1185">Reference proteome</keyword>
<feature type="transmembrane region" description="Helical" evidence="1">
    <location>
        <begin position="75"/>
        <end position="102"/>
    </location>
</feature>
<evidence type="ECO:0000313" key="2">
    <source>
        <dbReference type="EMBL" id="MFD0992037.1"/>
    </source>
</evidence>
<dbReference type="RefSeq" id="WP_386104922.1">
    <property type="nucleotide sequence ID" value="NZ_JBHTJR010000017.1"/>
</dbReference>
<proteinExistence type="predicted"/>
<feature type="transmembrane region" description="Helical" evidence="1">
    <location>
        <begin position="141"/>
        <end position="158"/>
    </location>
</feature>
<name>A0ABW3JNI3_9FLAO</name>
<feature type="transmembrane region" description="Helical" evidence="1">
    <location>
        <begin position="270"/>
        <end position="292"/>
    </location>
</feature>
<gene>
    <name evidence="2" type="ORF">ACFQ1U_02355</name>
</gene>
<evidence type="ECO:0000256" key="1">
    <source>
        <dbReference type="SAM" id="Phobius"/>
    </source>
</evidence>